<evidence type="ECO:0000313" key="1">
    <source>
        <dbReference type="EMBL" id="VAW59627.1"/>
    </source>
</evidence>
<sequence>MTLRVSLSSLSVEGNRYYFGDELFSGIAIDRSDCKITKLIKVADGNYEKPYEGDLLKIESNKSLIDFSCLEEEEHGVDVPFLFNGSRFSGTAFEFDGAACVGEYKYEDGWEQNTVNYFISGELSSFDLMDDDFSQKVEFYENGLLKTIYLFERNLFHSTFSFNEESKVTAINVEGSYFEEIGNHRKKLYHAAFDKRSFIDFEGDEWVKISGTGISDEQIKHLCKSGLVNTTKLWLWRTLVTADSIKMLVAIEGLKELNVESEIITLDEMLSFKSQRPECYVEFNRSEVTV</sequence>
<accession>A0A3B0X9N3</accession>
<reference evidence="1" key="1">
    <citation type="submission" date="2018-06" db="EMBL/GenBank/DDBJ databases">
        <authorList>
            <person name="Zhirakovskaya E."/>
        </authorList>
    </citation>
    <scope>NUCLEOTIDE SEQUENCE</scope>
</reference>
<dbReference type="AlphaFoldDB" id="A0A3B0X9N3"/>
<dbReference type="EMBL" id="UOFG01000089">
    <property type="protein sequence ID" value="VAW59627.1"/>
    <property type="molecule type" value="Genomic_DNA"/>
</dbReference>
<organism evidence="1">
    <name type="scientific">hydrothermal vent metagenome</name>
    <dbReference type="NCBI Taxonomy" id="652676"/>
    <lineage>
        <taxon>unclassified sequences</taxon>
        <taxon>metagenomes</taxon>
        <taxon>ecological metagenomes</taxon>
    </lineage>
</organism>
<protein>
    <submittedName>
        <fullName evidence="1">Uncharacterized protein</fullName>
    </submittedName>
</protein>
<name>A0A3B0X9N3_9ZZZZ</name>
<gene>
    <name evidence="1" type="ORF">MNBD_GAMMA11-2256</name>
</gene>
<proteinExistence type="predicted"/>